<proteinExistence type="predicted"/>
<keyword evidence="2" id="KW-1185">Reference proteome</keyword>
<name>A0A1G6LDX9_9PSEU</name>
<organism evidence="1 2">
    <name type="scientific">Actinokineospora iranica</name>
    <dbReference type="NCBI Taxonomy" id="1271860"/>
    <lineage>
        <taxon>Bacteria</taxon>
        <taxon>Bacillati</taxon>
        <taxon>Actinomycetota</taxon>
        <taxon>Actinomycetes</taxon>
        <taxon>Pseudonocardiales</taxon>
        <taxon>Pseudonocardiaceae</taxon>
        <taxon>Actinokineospora</taxon>
    </lineage>
</organism>
<protein>
    <submittedName>
        <fullName evidence="1">Uncharacterized protein</fullName>
    </submittedName>
</protein>
<reference evidence="2" key="1">
    <citation type="submission" date="2016-10" db="EMBL/GenBank/DDBJ databases">
        <authorList>
            <person name="Varghese N."/>
            <person name="Submissions S."/>
        </authorList>
    </citation>
    <scope>NUCLEOTIDE SEQUENCE [LARGE SCALE GENOMIC DNA]</scope>
    <source>
        <strain evidence="2">IBRC-M 10403</strain>
    </source>
</reference>
<evidence type="ECO:0000313" key="1">
    <source>
        <dbReference type="EMBL" id="SDC41632.1"/>
    </source>
</evidence>
<dbReference type="STRING" id="1271860.SAMN05216174_10230"/>
<sequence length="139" mass="14498">MITSVSRRVVAVDSQDYALGKRIWDISSCVDSHAGPYYRILTRAAALDLVEDMRKLPALVAVVSAAALGVTAPGVGQADAPRTPSAYLGSVTLVTGDHVTVRRVGERLVPAVDPGPGREHIQFATAGAGPRLLVVPSDA</sequence>
<dbReference type="AlphaFoldDB" id="A0A1G6LDX9"/>
<gene>
    <name evidence="1" type="ORF">SAMN05216174_10230</name>
</gene>
<evidence type="ECO:0000313" key="2">
    <source>
        <dbReference type="Proteomes" id="UP000199501"/>
    </source>
</evidence>
<accession>A0A1G6LDX9</accession>
<dbReference type="Proteomes" id="UP000199501">
    <property type="component" value="Unassembled WGS sequence"/>
</dbReference>
<dbReference type="EMBL" id="FMZZ01000002">
    <property type="protein sequence ID" value="SDC41632.1"/>
    <property type="molecule type" value="Genomic_DNA"/>
</dbReference>